<feature type="compositionally biased region" description="Low complexity" evidence="2">
    <location>
        <begin position="321"/>
        <end position="340"/>
    </location>
</feature>
<name>A0A1X0FDX5_MYCNT</name>
<feature type="coiled-coil region" evidence="1">
    <location>
        <begin position="151"/>
        <end position="178"/>
    </location>
</feature>
<feature type="region of interest" description="Disordered" evidence="2">
    <location>
        <begin position="212"/>
        <end position="356"/>
    </location>
</feature>
<evidence type="ECO:0000256" key="1">
    <source>
        <dbReference type="SAM" id="Coils"/>
    </source>
</evidence>
<comment type="caution">
    <text evidence="4">The sequence shown here is derived from an EMBL/GenBank/DDBJ whole genome shotgun (WGS) entry which is preliminary data.</text>
</comment>
<sequence>MRAERETSKRRGSSDRRGGRDGSARRRARPGAESGLARRTRSGRSAPAREARAPKSGPQTSPIARPVERPARPKSTSQAKARAKARKAKAPKVVRPRLSERLAARLASIDLRPRTLASKVPFVVLIIGALGIGLGLTLWLSTDSAERSYKLSHARERTRLLQQQKEALERDVREAEAAPALAEAARKQGMIPSRDTAHLVQDPSGNWVVVGTPKPADGVPPPPLNNKLPDEAPQPPMPPAAPPEVSVRVEPAPGAPARSGPEALLRAPDGASTVGGQHLPPAVPPVPGAPAAPGVSVPGTLPGMPGGPATGALPGMPVSPPAGALPGAPAAPLTGRAPGVLPAPPTPGLPMPAGPATAPVPAEVSIPLGGLPIPAPGQVPAPLPAEIPVPLQVGRPAAPAQPANPVAPPNGLPGPAAFAAPGAPR</sequence>
<evidence type="ECO:0000313" key="5">
    <source>
        <dbReference type="Proteomes" id="UP000192760"/>
    </source>
</evidence>
<feature type="transmembrane region" description="Helical" evidence="3">
    <location>
        <begin position="120"/>
        <end position="140"/>
    </location>
</feature>
<feature type="region of interest" description="Disordered" evidence="2">
    <location>
        <begin position="394"/>
        <end position="425"/>
    </location>
</feature>
<accession>A0A1X0FDX5</accession>
<feature type="compositionally biased region" description="Basic and acidic residues" evidence="2">
    <location>
        <begin position="1"/>
        <end position="24"/>
    </location>
</feature>
<dbReference type="Proteomes" id="UP000192760">
    <property type="component" value="Unassembled WGS sequence"/>
</dbReference>
<dbReference type="RefSeq" id="WP_083098757.1">
    <property type="nucleotide sequence ID" value="NZ_AP022590.1"/>
</dbReference>
<evidence type="ECO:0000256" key="3">
    <source>
        <dbReference type="SAM" id="Phobius"/>
    </source>
</evidence>
<protein>
    <submittedName>
        <fullName evidence="4">Uncharacterized protein</fullName>
    </submittedName>
</protein>
<keyword evidence="3" id="KW-1133">Transmembrane helix</keyword>
<dbReference type="EMBL" id="MVHW01000037">
    <property type="protein sequence ID" value="ORA99864.1"/>
    <property type="molecule type" value="Genomic_DNA"/>
</dbReference>
<keyword evidence="3" id="KW-0812">Transmembrane</keyword>
<gene>
    <name evidence="4" type="ORF">BST30_23895</name>
</gene>
<keyword evidence="3" id="KW-0472">Membrane</keyword>
<feature type="compositionally biased region" description="Pro residues" evidence="2">
    <location>
        <begin position="341"/>
        <end position="353"/>
    </location>
</feature>
<feature type="compositionally biased region" description="Basic residues" evidence="2">
    <location>
        <begin position="81"/>
        <end position="94"/>
    </location>
</feature>
<feature type="region of interest" description="Disordered" evidence="2">
    <location>
        <begin position="1"/>
        <end position="94"/>
    </location>
</feature>
<evidence type="ECO:0000256" key="2">
    <source>
        <dbReference type="SAM" id="MobiDB-lite"/>
    </source>
</evidence>
<dbReference type="STRING" id="560555.BST30_23895"/>
<evidence type="ECO:0000313" key="4">
    <source>
        <dbReference type="EMBL" id="ORA99864.1"/>
    </source>
</evidence>
<reference evidence="4 5" key="1">
    <citation type="submission" date="2017-02" db="EMBL/GenBank/DDBJ databases">
        <title>The new phylogeny of genus Mycobacterium.</title>
        <authorList>
            <person name="Tortoli E."/>
            <person name="Trovato A."/>
            <person name="Cirillo D.M."/>
        </authorList>
    </citation>
    <scope>NUCLEOTIDE SEQUENCE [LARGE SCALE GENOMIC DNA]</scope>
    <source>
        <strain evidence="4 5">DSM 45255</strain>
    </source>
</reference>
<feature type="compositionally biased region" description="Pro residues" evidence="2">
    <location>
        <begin position="232"/>
        <end position="242"/>
    </location>
</feature>
<dbReference type="AlphaFoldDB" id="A0A1X0FDX5"/>
<proteinExistence type="predicted"/>
<feature type="compositionally biased region" description="Pro residues" evidence="2">
    <location>
        <begin position="281"/>
        <end position="290"/>
    </location>
</feature>
<keyword evidence="1" id="KW-0175">Coiled coil</keyword>
<feature type="compositionally biased region" description="Low complexity" evidence="2">
    <location>
        <begin position="413"/>
        <end position="425"/>
    </location>
</feature>
<organism evidence="4 5">
    <name type="scientific">Mycobacterium mantenii</name>
    <dbReference type="NCBI Taxonomy" id="560555"/>
    <lineage>
        <taxon>Bacteria</taxon>
        <taxon>Bacillati</taxon>
        <taxon>Actinomycetota</taxon>
        <taxon>Actinomycetes</taxon>
        <taxon>Mycobacteriales</taxon>
        <taxon>Mycobacteriaceae</taxon>
        <taxon>Mycobacterium</taxon>
        <taxon>Mycobacterium avium complex (MAC)</taxon>
    </lineage>
</organism>